<dbReference type="Pfam" id="PF01568">
    <property type="entry name" value="Molydop_binding"/>
    <property type="match status" value="1"/>
</dbReference>
<dbReference type="PANTHER" id="PTHR43742:SF6">
    <property type="entry name" value="OXIDOREDUCTASE YYAE-RELATED"/>
    <property type="match status" value="1"/>
</dbReference>
<evidence type="ECO:0000256" key="2">
    <source>
        <dbReference type="ARBA" id="ARBA00022723"/>
    </source>
</evidence>
<keyword evidence="3" id="KW-0408">Iron</keyword>
<dbReference type="CDD" id="cd02782">
    <property type="entry name" value="MopB_CT_1"/>
    <property type="match status" value="1"/>
</dbReference>
<dbReference type="AlphaFoldDB" id="A0A1M7ULN4"/>
<dbReference type="EMBL" id="FRDN01000014">
    <property type="protein sequence ID" value="SHN83864.1"/>
    <property type="molecule type" value="Genomic_DNA"/>
</dbReference>
<dbReference type="Proteomes" id="UP000184010">
    <property type="component" value="Unassembled WGS sequence"/>
</dbReference>
<dbReference type="InterPro" id="IPR006656">
    <property type="entry name" value="Mopterin_OxRdtase"/>
</dbReference>
<dbReference type="PROSITE" id="PS51669">
    <property type="entry name" value="4FE4S_MOW_BIS_MGD"/>
    <property type="match status" value="1"/>
</dbReference>
<protein>
    <submittedName>
        <fullName evidence="6">Anaerobic selenocysteine-containing dehydrogenase</fullName>
    </submittedName>
</protein>
<dbReference type="RefSeq" id="WP_072774297.1">
    <property type="nucleotide sequence ID" value="NZ_FRDN01000014.1"/>
</dbReference>
<organism evidence="6 7">
    <name type="scientific">Desulfitobacterium chlororespirans DSM 11544</name>
    <dbReference type="NCBI Taxonomy" id="1121395"/>
    <lineage>
        <taxon>Bacteria</taxon>
        <taxon>Bacillati</taxon>
        <taxon>Bacillota</taxon>
        <taxon>Clostridia</taxon>
        <taxon>Eubacteriales</taxon>
        <taxon>Desulfitobacteriaceae</taxon>
        <taxon>Desulfitobacterium</taxon>
    </lineage>
</organism>
<dbReference type="SMART" id="SM00926">
    <property type="entry name" value="Molybdop_Fe4S4"/>
    <property type="match status" value="1"/>
</dbReference>
<feature type="domain" description="4Fe-4S Mo/W bis-MGD-type" evidence="5">
    <location>
        <begin position="2"/>
        <end position="58"/>
    </location>
</feature>
<dbReference type="Pfam" id="PF04879">
    <property type="entry name" value="Molybdop_Fe4S4"/>
    <property type="match status" value="1"/>
</dbReference>
<keyword evidence="4" id="KW-0411">Iron-sulfur</keyword>
<sequence>MGEWKKSGCILCAQNCGLELEIEDNHILKIRGDKDNPRSLGYCCQKGLKIAHYAHNGDRLHYPLKKAGDRHVRISWEQAIGEISEKLLSIKEDHGPKSFAYVGGGNVGGQMEVGIGLRLLGLLGSRYYYSSLAQEFSNVFWVDGRIAGKQGLTSMSDAHGADTLVAWGWNGWMSHQEPRTRLLIKEFAENPHKKLLVIDPRLSETAKFADLHLALRPGSDTLLLKAIIRIILEQEWEDKKYLKDHVSGWEEVVQLFNDFDPKRAVEEVCGLNYEDVVETARLIAQTKSCIHQDLGIYMNRNSTLNNYLLHILRAITGRLAVEGGQIFPAFLYPMGSDSDERHPKTWRTVKHKMFPVLGVFPPAILPDEILHDHPERIRALIVSACNPLRSWPDTLAYEKAFQALELSVCIDIAYTETARLSDYVLPSLSYLESYDTTCFNYSYPEFYFQMRQPVLEPVSPEAREGSAIILELIKAMDFLPELPDRLYVAGQQGITSYLGAINAYFLENPQHAKLAPLILAETLGKALGSVNQALIAGLLINSSKAFKAGAAAMGYPSDITIVEKMYQDILEHPQGLILARFQGDNFQMLHTPDKKLSLNIEELFEPLQAATIDKERVELELPEHYPLILHAGLHHETVANTMLRNPRWNGSRRWATMLMHEADAGNLGLTDGGKAEITTKASTALIEVEISPHAARGCVYIRHGGGLVYEGSKYGVNVNELVQSTDRDEMGTPMHRRIPCRVEAVGGKRQCN</sequence>
<evidence type="ECO:0000256" key="3">
    <source>
        <dbReference type="ARBA" id="ARBA00023004"/>
    </source>
</evidence>
<evidence type="ECO:0000259" key="5">
    <source>
        <dbReference type="PROSITE" id="PS51669"/>
    </source>
</evidence>
<keyword evidence="7" id="KW-1185">Reference proteome</keyword>
<dbReference type="GO" id="GO:0016491">
    <property type="term" value="F:oxidoreductase activity"/>
    <property type="evidence" value="ECO:0007669"/>
    <property type="project" value="InterPro"/>
</dbReference>
<evidence type="ECO:0000256" key="1">
    <source>
        <dbReference type="ARBA" id="ARBA00010312"/>
    </source>
</evidence>
<dbReference type="InterPro" id="IPR050612">
    <property type="entry name" value="Prok_Mopterin_Oxidored"/>
</dbReference>
<dbReference type="STRING" id="1121395.SAMN02745215_04087"/>
<proteinExistence type="inferred from homology"/>
<keyword evidence="2" id="KW-0479">Metal-binding</keyword>
<dbReference type="Gene3D" id="2.40.40.20">
    <property type="match status" value="1"/>
</dbReference>
<dbReference type="GO" id="GO:0046872">
    <property type="term" value="F:metal ion binding"/>
    <property type="evidence" value="ECO:0007669"/>
    <property type="project" value="UniProtKB-KW"/>
</dbReference>
<dbReference type="InterPro" id="IPR006657">
    <property type="entry name" value="MoPterin_dinucl-bd_dom"/>
</dbReference>
<reference evidence="7" key="1">
    <citation type="submission" date="2016-12" db="EMBL/GenBank/DDBJ databases">
        <authorList>
            <person name="Varghese N."/>
            <person name="Submissions S."/>
        </authorList>
    </citation>
    <scope>NUCLEOTIDE SEQUENCE [LARGE SCALE GENOMIC DNA]</scope>
    <source>
        <strain evidence="7">DSM 11544</strain>
    </source>
</reference>
<comment type="similarity">
    <text evidence="1">Belongs to the prokaryotic molybdopterin-containing oxidoreductase family.</text>
</comment>
<dbReference type="Gene3D" id="3.40.50.740">
    <property type="match status" value="1"/>
</dbReference>
<dbReference type="GO" id="GO:0051536">
    <property type="term" value="F:iron-sulfur cluster binding"/>
    <property type="evidence" value="ECO:0007669"/>
    <property type="project" value="UniProtKB-KW"/>
</dbReference>
<dbReference type="InterPro" id="IPR009010">
    <property type="entry name" value="Asp_de-COase-like_dom_sf"/>
</dbReference>
<dbReference type="SUPFAM" id="SSF50692">
    <property type="entry name" value="ADC-like"/>
    <property type="match status" value="1"/>
</dbReference>
<dbReference type="InterPro" id="IPR006963">
    <property type="entry name" value="Mopterin_OxRdtase_4Fe-4S_dom"/>
</dbReference>
<dbReference type="Gene3D" id="2.20.25.90">
    <property type="entry name" value="ADC-like domains"/>
    <property type="match status" value="1"/>
</dbReference>
<dbReference type="Gene3D" id="3.40.228.10">
    <property type="entry name" value="Dimethylsulfoxide Reductase, domain 2"/>
    <property type="match status" value="1"/>
</dbReference>
<accession>A0A1M7ULN4</accession>
<name>A0A1M7ULN4_9FIRM</name>
<dbReference type="SUPFAM" id="SSF53706">
    <property type="entry name" value="Formate dehydrogenase/DMSO reductase, domains 1-3"/>
    <property type="match status" value="1"/>
</dbReference>
<evidence type="ECO:0000256" key="4">
    <source>
        <dbReference type="ARBA" id="ARBA00023014"/>
    </source>
</evidence>
<dbReference type="PANTHER" id="PTHR43742">
    <property type="entry name" value="TRIMETHYLAMINE-N-OXIDE REDUCTASE"/>
    <property type="match status" value="1"/>
</dbReference>
<evidence type="ECO:0000313" key="7">
    <source>
        <dbReference type="Proteomes" id="UP000184010"/>
    </source>
</evidence>
<dbReference type="Pfam" id="PF00384">
    <property type="entry name" value="Molybdopterin"/>
    <property type="match status" value="1"/>
</dbReference>
<gene>
    <name evidence="6" type="ORF">SAMN02745215_04087</name>
</gene>
<evidence type="ECO:0000313" key="6">
    <source>
        <dbReference type="EMBL" id="SHN83864.1"/>
    </source>
</evidence>
<dbReference type="GO" id="GO:0043546">
    <property type="term" value="F:molybdopterin cofactor binding"/>
    <property type="evidence" value="ECO:0007669"/>
    <property type="project" value="InterPro"/>
</dbReference>